<dbReference type="RefSeq" id="WP_211556501.1">
    <property type="nucleotide sequence ID" value="NZ_JAGVRK010000001.1"/>
</dbReference>
<comment type="caution">
    <text evidence="10">The sequence shown here is derived from an EMBL/GenBank/DDBJ whole genome shotgun (WGS) entry which is preliminary data.</text>
</comment>
<keyword evidence="3 7" id="KW-0472">Membrane</keyword>
<gene>
    <name evidence="10" type="ORF">J9317_03500</name>
</gene>
<evidence type="ECO:0000256" key="7">
    <source>
        <dbReference type="SAM" id="Phobius"/>
    </source>
</evidence>
<dbReference type="PROSITE" id="PS50111">
    <property type="entry name" value="CHEMOTAXIS_TRANSDUC_2"/>
    <property type="match status" value="1"/>
</dbReference>
<feature type="domain" description="Methyl-accepting transducer" evidence="8">
    <location>
        <begin position="277"/>
        <end position="513"/>
    </location>
</feature>
<dbReference type="InterPro" id="IPR003660">
    <property type="entry name" value="HAMP_dom"/>
</dbReference>
<evidence type="ECO:0000256" key="4">
    <source>
        <dbReference type="ARBA" id="ARBA00023224"/>
    </source>
</evidence>
<keyword evidence="2" id="KW-1003">Cell membrane</keyword>
<dbReference type="InterPro" id="IPR004089">
    <property type="entry name" value="MCPsignal_dom"/>
</dbReference>
<dbReference type="SMART" id="SM00304">
    <property type="entry name" value="HAMP"/>
    <property type="match status" value="2"/>
</dbReference>
<dbReference type="InterPro" id="IPR004090">
    <property type="entry name" value="Chemotax_Me-accpt_rcpt"/>
</dbReference>
<sequence length="564" mass="61106">MKLTTMLKVILTSVVVLSGITIISLALLITSLINRGEAFDRQLEFKNLAVELEGASDYLTNEVRNYVVLGEQEHVDNYWKEVNETKTRDKVVSRLKELNTPKQLLSLVEEAKQKSDTLINLEDAAMKAVEEKDFNKARLLVFGKEYEQGKSQILIPIDKFQKDLADWSNKQSEDISRKMTVYLIVTGISILILMLVIIVSLFIFMKKINPLKEMTAIAQSVAGGNLAAGRVKESTKDEVGVLAQSINKMVDNLRTLILEVSQASEHVASSAEELTASAEQGSNAAEGITGLTQELASGSEKQLLTVSESSRYFNQMYESVEEILSKAKSASDSARNTSNKAIIGNGAITTSIEQMNSIQANVLNLSAVIKELGNRSYEIGKIVDVITGIADQTNLLALNAAIEAARAGEQGKGFAVVADEVRKLAEQSAASAKQIFTLINLIQDSTNRAVNGMEETTNEVSAGITIVQTAGDSFKEIISSTKGVAIEIEEMSGSVNELADNTEKVSQSTKEISQVAEESSAGVRMAAASSEEQLAAMEEITSSAVMLAKMAEDLQNVIGKFNLE</sequence>
<reference evidence="10 11" key="1">
    <citation type="submission" date="2021-04" db="EMBL/GenBank/DDBJ databases">
        <title>Metabacillus sp. strain KIGAM252 whole genome sequence.</title>
        <authorList>
            <person name="Seo M.-J."/>
            <person name="Cho E.-S."/>
            <person name="Hwang C.Y."/>
            <person name="Yoon D.J."/>
        </authorList>
    </citation>
    <scope>NUCLEOTIDE SEQUENCE [LARGE SCALE GENOMIC DNA]</scope>
    <source>
        <strain evidence="10 11">KIGAM252</strain>
    </source>
</reference>
<dbReference type="PROSITE" id="PS50885">
    <property type="entry name" value="HAMP"/>
    <property type="match status" value="1"/>
</dbReference>
<keyword evidence="7" id="KW-1133">Transmembrane helix</keyword>
<name>A0ABS5LAU2_9BACI</name>
<evidence type="ECO:0000313" key="11">
    <source>
        <dbReference type="Proteomes" id="UP000682403"/>
    </source>
</evidence>
<evidence type="ECO:0000256" key="5">
    <source>
        <dbReference type="ARBA" id="ARBA00029447"/>
    </source>
</evidence>
<keyword evidence="11" id="KW-1185">Reference proteome</keyword>
<organism evidence="10 11">
    <name type="scientific">Metabacillus flavus</name>
    <dbReference type="NCBI Taxonomy" id="2823519"/>
    <lineage>
        <taxon>Bacteria</taxon>
        <taxon>Bacillati</taxon>
        <taxon>Bacillota</taxon>
        <taxon>Bacilli</taxon>
        <taxon>Bacillales</taxon>
        <taxon>Bacillaceae</taxon>
        <taxon>Metabacillus</taxon>
    </lineage>
</organism>
<dbReference type="Pfam" id="PF00015">
    <property type="entry name" value="MCPsignal"/>
    <property type="match status" value="1"/>
</dbReference>
<dbReference type="Gene3D" id="6.10.340.10">
    <property type="match status" value="1"/>
</dbReference>
<dbReference type="PRINTS" id="PR00260">
    <property type="entry name" value="CHEMTRNSDUCR"/>
</dbReference>
<dbReference type="Pfam" id="PF00672">
    <property type="entry name" value="HAMP"/>
    <property type="match status" value="1"/>
</dbReference>
<keyword evidence="7" id="KW-0812">Transmembrane</keyword>
<proteinExistence type="inferred from homology"/>
<comment type="subcellular location">
    <subcellularLocation>
        <location evidence="1">Cell membrane</location>
    </subcellularLocation>
</comment>
<evidence type="ECO:0000259" key="9">
    <source>
        <dbReference type="PROSITE" id="PS50885"/>
    </source>
</evidence>
<dbReference type="SUPFAM" id="SSF58104">
    <property type="entry name" value="Methyl-accepting chemotaxis protein (MCP) signaling domain"/>
    <property type="match status" value="1"/>
</dbReference>
<evidence type="ECO:0000259" key="8">
    <source>
        <dbReference type="PROSITE" id="PS50111"/>
    </source>
</evidence>
<dbReference type="PANTHER" id="PTHR32089">
    <property type="entry name" value="METHYL-ACCEPTING CHEMOTAXIS PROTEIN MCPB"/>
    <property type="match status" value="1"/>
</dbReference>
<evidence type="ECO:0000256" key="2">
    <source>
        <dbReference type="ARBA" id="ARBA00022475"/>
    </source>
</evidence>
<dbReference type="Gene3D" id="1.10.287.950">
    <property type="entry name" value="Methyl-accepting chemotaxis protein"/>
    <property type="match status" value="1"/>
</dbReference>
<dbReference type="SMART" id="SM00283">
    <property type="entry name" value="MA"/>
    <property type="match status" value="1"/>
</dbReference>
<feature type="domain" description="HAMP" evidence="9">
    <location>
        <begin position="208"/>
        <end position="258"/>
    </location>
</feature>
<dbReference type="PANTHER" id="PTHR32089:SF112">
    <property type="entry name" value="LYSOZYME-LIKE PROTEIN-RELATED"/>
    <property type="match status" value="1"/>
</dbReference>
<dbReference type="EMBL" id="JAGVRK010000001">
    <property type="protein sequence ID" value="MBS2967839.1"/>
    <property type="molecule type" value="Genomic_DNA"/>
</dbReference>
<evidence type="ECO:0000256" key="1">
    <source>
        <dbReference type="ARBA" id="ARBA00004236"/>
    </source>
</evidence>
<evidence type="ECO:0000256" key="3">
    <source>
        <dbReference type="ARBA" id="ARBA00023136"/>
    </source>
</evidence>
<dbReference type="CDD" id="cd06225">
    <property type="entry name" value="HAMP"/>
    <property type="match status" value="1"/>
</dbReference>
<evidence type="ECO:0000313" key="10">
    <source>
        <dbReference type="EMBL" id="MBS2967839.1"/>
    </source>
</evidence>
<accession>A0ABS5LAU2</accession>
<dbReference type="CDD" id="cd11386">
    <property type="entry name" value="MCP_signal"/>
    <property type="match status" value="1"/>
</dbReference>
<protein>
    <submittedName>
        <fullName evidence="10">HAMP domain-containing protein</fullName>
    </submittedName>
</protein>
<keyword evidence="4 6" id="KW-0807">Transducer</keyword>
<evidence type="ECO:0000256" key="6">
    <source>
        <dbReference type="PROSITE-ProRule" id="PRU00284"/>
    </source>
</evidence>
<feature type="transmembrane region" description="Helical" evidence="7">
    <location>
        <begin position="180"/>
        <end position="205"/>
    </location>
</feature>
<dbReference type="Proteomes" id="UP000682403">
    <property type="component" value="Unassembled WGS sequence"/>
</dbReference>
<feature type="transmembrane region" description="Helical" evidence="7">
    <location>
        <begin position="6"/>
        <end position="33"/>
    </location>
</feature>
<comment type="similarity">
    <text evidence="5">Belongs to the methyl-accepting chemotaxis (MCP) protein family.</text>
</comment>